<dbReference type="GO" id="GO:0000976">
    <property type="term" value="F:transcription cis-regulatory region binding"/>
    <property type="evidence" value="ECO:0007669"/>
    <property type="project" value="TreeGrafter"/>
</dbReference>
<dbReference type="InterPro" id="IPR000843">
    <property type="entry name" value="HTH_LacI"/>
</dbReference>
<accession>A0A402CTV1</accession>
<dbReference type="InterPro" id="IPR010982">
    <property type="entry name" value="Lambda_DNA-bd_dom_sf"/>
</dbReference>
<dbReference type="KEGG" id="ccot:CCAX7_008350"/>
<dbReference type="Gene3D" id="3.40.50.2300">
    <property type="match status" value="2"/>
</dbReference>
<dbReference type="EMBL" id="AP025739">
    <property type="protein sequence ID" value="BDI28784.1"/>
    <property type="molecule type" value="Genomic_DNA"/>
</dbReference>
<gene>
    <name evidence="5" type="ORF">CCAX7_008350</name>
</gene>
<dbReference type="SUPFAM" id="SSF53822">
    <property type="entry name" value="Periplasmic binding protein-like I"/>
    <property type="match status" value="1"/>
</dbReference>
<reference evidence="5 6" key="1">
    <citation type="journal article" date="2019" name="Int. J. Syst. Evol. Microbiol.">
        <title>Capsulimonas corticalis gen. nov., sp. nov., an aerobic capsulated bacterium, of a novel bacterial order, Capsulimonadales ord. nov., of the class Armatimonadia of the phylum Armatimonadetes.</title>
        <authorList>
            <person name="Li J."/>
            <person name="Kudo C."/>
            <person name="Tonouchi A."/>
        </authorList>
    </citation>
    <scope>NUCLEOTIDE SEQUENCE [LARGE SCALE GENOMIC DNA]</scope>
    <source>
        <strain evidence="5 6">AX-7</strain>
    </source>
</reference>
<dbReference type="Pfam" id="PF00356">
    <property type="entry name" value="LacI"/>
    <property type="match status" value="1"/>
</dbReference>
<evidence type="ECO:0000256" key="2">
    <source>
        <dbReference type="ARBA" id="ARBA00023015"/>
    </source>
</evidence>
<dbReference type="GO" id="GO:0003700">
    <property type="term" value="F:DNA-binding transcription factor activity"/>
    <property type="evidence" value="ECO:0007669"/>
    <property type="project" value="TreeGrafter"/>
</dbReference>
<dbReference type="InterPro" id="IPR028082">
    <property type="entry name" value="Peripla_BP_I"/>
</dbReference>
<keyword evidence="2" id="KW-0805">Transcription regulation</keyword>
<evidence type="ECO:0000313" key="5">
    <source>
        <dbReference type="EMBL" id="BDI28784.1"/>
    </source>
</evidence>
<dbReference type="PROSITE" id="PS50932">
    <property type="entry name" value="HTH_LACI_2"/>
    <property type="match status" value="1"/>
</dbReference>
<dbReference type="Proteomes" id="UP000287394">
    <property type="component" value="Chromosome"/>
</dbReference>
<dbReference type="CDD" id="cd01392">
    <property type="entry name" value="HTH_LacI"/>
    <property type="match status" value="1"/>
</dbReference>
<evidence type="ECO:0000256" key="1">
    <source>
        <dbReference type="ARBA" id="ARBA00022491"/>
    </source>
</evidence>
<dbReference type="PANTHER" id="PTHR30146:SF148">
    <property type="entry name" value="HTH-TYPE TRANSCRIPTIONAL REPRESSOR PURR-RELATED"/>
    <property type="match status" value="1"/>
</dbReference>
<dbReference type="InterPro" id="IPR046335">
    <property type="entry name" value="LacI/GalR-like_sensor"/>
</dbReference>
<organism evidence="5 6">
    <name type="scientific">Capsulimonas corticalis</name>
    <dbReference type="NCBI Taxonomy" id="2219043"/>
    <lineage>
        <taxon>Bacteria</taxon>
        <taxon>Bacillati</taxon>
        <taxon>Armatimonadota</taxon>
        <taxon>Armatimonadia</taxon>
        <taxon>Capsulimonadales</taxon>
        <taxon>Capsulimonadaceae</taxon>
        <taxon>Capsulimonas</taxon>
    </lineage>
</organism>
<name>A0A402CTV1_9BACT</name>
<dbReference type="PANTHER" id="PTHR30146">
    <property type="entry name" value="LACI-RELATED TRANSCRIPTIONAL REPRESSOR"/>
    <property type="match status" value="1"/>
</dbReference>
<dbReference type="SUPFAM" id="SSF47413">
    <property type="entry name" value="lambda repressor-like DNA-binding domains"/>
    <property type="match status" value="1"/>
</dbReference>
<keyword evidence="6" id="KW-1185">Reference proteome</keyword>
<dbReference type="Gene3D" id="1.10.260.40">
    <property type="entry name" value="lambda repressor-like DNA-binding domains"/>
    <property type="match status" value="1"/>
</dbReference>
<keyword evidence="1" id="KW-0678">Repressor</keyword>
<protein>
    <submittedName>
        <fullName evidence="5">LacI family transcriptional regulator</fullName>
    </submittedName>
</protein>
<evidence type="ECO:0000313" key="6">
    <source>
        <dbReference type="Proteomes" id="UP000287394"/>
    </source>
</evidence>
<evidence type="ECO:0000256" key="4">
    <source>
        <dbReference type="ARBA" id="ARBA00023163"/>
    </source>
</evidence>
<dbReference type="AlphaFoldDB" id="A0A402CTV1"/>
<keyword evidence="4" id="KW-0804">Transcription</keyword>
<dbReference type="SMART" id="SM00354">
    <property type="entry name" value="HTH_LACI"/>
    <property type="match status" value="1"/>
</dbReference>
<dbReference type="Pfam" id="PF13377">
    <property type="entry name" value="Peripla_BP_3"/>
    <property type="match status" value="1"/>
</dbReference>
<proteinExistence type="predicted"/>
<sequence>MRASIRQVAQAAGVSPMTVSNVLRGRTDIVVEQTRERVLQAARDLNYVPVRTSTQNRHVRTNAIGVVFLHSHRPDGPIGYPTFLGMYDRARELDHDLTIFLRAEPDWVKPGTEAQFLDRRCDGFIFVGSNRPEITTALTENKVPSVECYSVAPAPGAARVVADNAGGIRQAVMHLANHGHKRIAHIAGPQWNLEAQERLKGFRAAMQEQFGPDCWDCVIHAETWGQIQRFHNANGAVDDVTLPIVEAALATGATAFVCANDLLALALWQFAEDRGLRIPRDLSIIGVDNILQADYQGLTSIDIPFEEIGRAAVDAVLALEKGDSTGEASRILPVELIPRSSVTVPSER</sequence>
<evidence type="ECO:0000256" key="3">
    <source>
        <dbReference type="ARBA" id="ARBA00023125"/>
    </source>
</evidence>
<keyword evidence="3" id="KW-0238">DNA-binding</keyword>
<dbReference type="RefSeq" id="WP_165864100.1">
    <property type="nucleotide sequence ID" value="NZ_AP025739.1"/>
</dbReference>